<dbReference type="GO" id="GO:0000209">
    <property type="term" value="P:protein polyubiquitination"/>
    <property type="evidence" value="ECO:0007669"/>
    <property type="project" value="TreeGrafter"/>
</dbReference>
<feature type="region of interest" description="Disordered" evidence="7">
    <location>
        <begin position="122"/>
        <end position="147"/>
    </location>
</feature>
<dbReference type="InterPro" id="IPR050409">
    <property type="entry name" value="E3_ubiq-protein_ligase"/>
</dbReference>
<organism evidence="10 11">
    <name type="scientific">Diatraea saccharalis</name>
    <name type="common">sugarcane borer</name>
    <dbReference type="NCBI Taxonomy" id="40085"/>
    <lineage>
        <taxon>Eukaryota</taxon>
        <taxon>Metazoa</taxon>
        <taxon>Ecdysozoa</taxon>
        <taxon>Arthropoda</taxon>
        <taxon>Hexapoda</taxon>
        <taxon>Insecta</taxon>
        <taxon>Pterygota</taxon>
        <taxon>Neoptera</taxon>
        <taxon>Endopterygota</taxon>
        <taxon>Lepidoptera</taxon>
        <taxon>Glossata</taxon>
        <taxon>Ditrysia</taxon>
        <taxon>Pyraloidea</taxon>
        <taxon>Crambidae</taxon>
        <taxon>Crambinae</taxon>
        <taxon>Diatraea</taxon>
    </lineage>
</organism>
<dbReference type="GO" id="GO:0009966">
    <property type="term" value="P:regulation of signal transduction"/>
    <property type="evidence" value="ECO:0007669"/>
    <property type="project" value="UniProtKB-ARBA"/>
</dbReference>
<keyword evidence="11" id="KW-1185">Reference proteome</keyword>
<evidence type="ECO:0000259" key="9">
    <source>
        <dbReference type="PROSITE" id="PS50878"/>
    </source>
</evidence>
<proteinExistence type="predicted"/>
<evidence type="ECO:0000256" key="4">
    <source>
        <dbReference type="ARBA" id="ARBA00022679"/>
    </source>
</evidence>
<feature type="domain" description="HECT" evidence="8">
    <location>
        <begin position="265"/>
        <end position="304"/>
    </location>
</feature>
<dbReference type="OrthoDB" id="6057829at2759"/>
<feature type="domain" description="Reverse transcriptase" evidence="9">
    <location>
        <begin position="1"/>
        <end position="118"/>
    </location>
</feature>
<evidence type="ECO:0000259" key="8">
    <source>
        <dbReference type="PROSITE" id="PS50237"/>
    </source>
</evidence>
<evidence type="ECO:0000256" key="6">
    <source>
        <dbReference type="PROSITE-ProRule" id="PRU00104"/>
    </source>
</evidence>
<comment type="catalytic activity">
    <reaction evidence="1">
        <text>S-ubiquitinyl-[E2 ubiquitin-conjugating enzyme]-L-cysteine + [acceptor protein]-L-lysine = [E2 ubiquitin-conjugating enzyme]-L-cysteine + N(6)-ubiquitinyl-[acceptor protein]-L-lysine.</text>
        <dbReference type="EC" id="2.3.2.26"/>
    </reaction>
</comment>
<evidence type="ECO:0000313" key="11">
    <source>
        <dbReference type="Proteomes" id="UP001153714"/>
    </source>
</evidence>
<keyword evidence="5 6" id="KW-0833">Ubl conjugation pathway</keyword>
<dbReference type="PANTHER" id="PTHR11254">
    <property type="entry name" value="HECT DOMAIN UBIQUITIN-PROTEIN LIGASE"/>
    <property type="match status" value="1"/>
</dbReference>
<evidence type="ECO:0000256" key="2">
    <source>
        <dbReference type="ARBA" id="ARBA00004906"/>
    </source>
</evidence>
<reference evidence="10" key="1">
    <citation type="submission" date="2021-12" db="EMBL/GenBank/DDBJ databases">
        <authorList>
            <person name="King R."/>
        </authorList>
    </citation>
    <scope>NUCLEOTIDE SEQUENCE</scope>
</reference>
<feature type="active site" description="Glycyl thioester intermediate" evidence="6">
    <location>
        <position position="271"/>
    </location>
</feature>
<dbReference type="GO" id="GO:0005829">
    <property type="term" value="C:cytosol"/>
    <property type="evidence" value="ECO:0007669"/>
    <property type="project" value="TreeGrafter"/>
</dbReference>
<dbReference type="InterPro" id="IPR000477">
    <property type="entry name" value="RT_dom"/>
</dbReference>
<dbReference type="AlphaFoldDB" id="A0A9N9QYL5"/>
<dbReference type="PROSITE" id="PS50237">
    <property type="entry name" value="HECT"/>
    <property type="match status" value="1"/>
</dbReference>
<gene>
    <name evidence="10" type="ORF">DIATSA_LOCUS3863</name>
</gene>
<dbReference type="InterPro" id="IPR000569">
    <property type="entry name" value="HECT_dom"/>
</dbReference>
<evidence type="ECO:0000256" key="5">
    <source>
        <dbReference type="ARBA" id="ARBA00022786"/>
    </source>
</evidence>
<dbReference type="EC" id="2.3.2.26" evidence="3"/>
<name>A0A9N9QYL5_9NEOP</name>
<reference evidence="10" key="2">
    <citation type="submission" date="2022-10" db="EMBL/GenBank/DDBJ databases">
        <authorList>
            <consortium name="ENA_rothamsted_submissions"/>
            <consortium name="culmorum"/>
            <person name="King R."/>
        </authorList>
    </citation>
    <scope>NUCLEOTIDE SEQUENCE</scope>
</reference>
<dbReference type="GO" id="GO:0043066">
    <property type="term" value="P:negative regulation of apoptotic process"/>
    <property type="evidence" value="ECO:0007669"/>
    <property type="project" value="TreeGrafter"/>
</dbReference>
<comment type="pathway">
    <text evidence="2">Protein modification; protein ubiquitination.</text>
</comment>
<evidence type="ECO:0000256" key="3">
    <source>
        <dbReference type="ARBA" id="ARBA00012485"/>
    </source>
</evidence>
<dbReference type="EMBL" id="OU893345">
    <property type="protein sequence ID" value="CAG9785865.1"/>
    <property type="molecule type" value="Genomic_DNA"/>
</dbReference>
<sequence>MDDPQGSILGPFLFLIYIKDLLYFIRDDHETVLFADDTSLLFKIKRGLPLNYDVNNSIARVVHWFNWGPHIDKLSRRLRSAAYAVMKIRRVTDIDTARLVYFSAQRVEAAVPGPGVVVAAGGPHARRDGRLPARPGAAGARHAAGRLRRDRARAARLRLRRPQPGRLARARRAGRVRSRLGAADGLVLGGGGQLHGRGARAPAAVQHRLQPAAARRLPGTALHHTAPHCTTLYHTMLRHETFMRSCSQELTPRYQITPAAAFGALPTAHTCFNQLCLPDYDDYEHLVRALLWAINEGGEGFGMI</sequence>
<evidence type="ECO:0000256" key="7">
    <source>
        <dbReference type="SAM" id="MobiDB-lite"/>
    </source>
</evidence>
<dbReference type="GO" id="GO:0006511">
    <property type="term" value="P:ubiquitin-dependent protein catabolic process"/>
    <property type="evidence" value="ECO:0007669"/>
    <property type="project" value="TreeGrafter"/>
</dbReference>
<dbReference type="PANTHER" id="PTHR11254:SF340">
    <property type="entry name" value="APOPTOSIS-RESISTANT E3 UBIQUITIN PROTEIN LIGASE 1"/>
    <property type="match status" value="1"/>
</dbReference>
<dbReference type="Proteomes" id="UP001153714">
    <property type="component" value="Chromosome 14"/>
</dbReference>
<dbReference type="InterPro" id="IPR035983">
    <property type="entry name" value="Hect_E3_ubiquitin_ligase"/>
</dbReference>
<evidence type="ECO:0000313" key="10">
    <source>
        <dbReference type="EMBL" id="CAG9785865.1"/>
    </source>
</evidence>
<protein>
    <recommendedName>
        <fullName evidence="3">HECT-type E3 ubiquitin transferase</fullName>
        <ecNumber evidence="3">2.3.2.26</ecNumber>
    </recommendedName>
</protein>
<dbReference type="GO" id="GO:0061630">
    <property type="term" value="F:ubiquitin protein ligase activity"/>
    <property type="evidence" value="ECO:0007669"/>
    <property type="project" value="UniProtKB-EC"/>
</dbReference>
<dbReference type="Pfam" id="PF00632">
    <property type="entry name" value="HECT"/>
    <property type="match status" value="1"/>
</dbReference>
<feature type="compositionally biased region" description="Low complexity" evidence="7">
    <location>
        <begin position="132"/>
        <end position="142"/>
    </location>
</feature>
<dbReference type="Gene3D" id="3.30.2410.10">
    <property type="entry name" value="Hect, E3 ligase catalytic domain"/>
    <property type="match status" value="1"/>
</dbReference>
<evidence type="ECO:0000256" key="1">
    <source>
        <dbReference type="ARBA" id="ARBA00000885"/>
    </source>
</evidence>
<dbReference type="PROSITE" id="PS50878">
    <property type="entry name" value="RT_POL"/>
    <property type="match status" value="1"/>
</dbReference>
<accession>A0A9N9QYL5</accession>
<dbReference type="SUPFAM" id="SSF56204">
    <property type="entry name" value="Hect, E3 ligase catalytic domain"/>
    <property type="match status" value="1"/>
</dbReference>
<keyword evidence="4" id="KW-0808">Transferase</keyword>